<evidence type="ECO:0000313" key="4">
    <source>
        <dbReference type="EMBL" id="KAG9688990.1"/>
    </source>
</evidence>
<dbReference type="EMBL" id="JAHFXF010000376">
    <property type="protein sequence ID" value="KAG9688990.1"/>
    <property type="molecule type" value="Genomic_DNA"/>
</dbReference>
<accession>A0A9P8EGA7</accession>
<sequence>MPAYEIEHVCTLTDDQKDQLAEAITKIHSQQFSTPRLFVNVRITDISNQRTYVAGKQFKSNRIFAYVRHGPSRTQSDYDAVSKALEDEWARIVPGTELRLVMFYGAIVAGMEAGLYLPPAGQDAAWIKENWQTFVKKAEGGDEHFAGLIKQTKEEVAKLAEMDPELAEWTKTNTIPKGNWSNIKEFRAMRDEMGKQSLAALGPAAPHVEESFQNITMRDGFESQIKIHKPTGKTGGPLIVLIFGGGFVVGDNQQLTAYGRGFARAFGAVVVNTAYRLAPENKFPAAPHDTEDTLLWIAKNAESLGADPSKGFILGGISAGGNLTACIAQKTLEDKSLAHPLTGLWLCVPLVFPNKDLVPDKYKEVWISHEQNAQAPILDKDAIDAIGGHLEPDQTSPLYSPFNSKNPHKGLPPTYVQVDGLDPLRDDGLIYEQVLSENGVKTKLDIWPGLPHAHFAFLSFLSGSKKAVVDTFVGMAWLLKTEVTLEKIQEVMVAPASG</sequence>
<dbReference type="SUPFAM" id="SSF53474">
    <property type="entry name" value="alpha/beta-Hydrolases"/>
    <property type="match status" value="1"/>
</dbReference>
<feature type="non-terminal residue" evidence="4">
    <location>
        <position position="498"/>
    </location>
</feature>
<evidence type="ECO:0000256" key="1">
    <source>
        <dbReference type="ARBA" id="ARBA00022801"/>
    </source>
</evidence>
<dbReference type="GO" id="GO:0016787">
    <property type="term" value="F:hydrolase activity"/>
    <property type="evidence" value="ECO:0007669"/>
    <property type="project" value="UniProtKB-KW"/>
</dbReference>
<evidence type="ECO:0000259" key="2">
    <source>
        <dbReference type="Pfam" id="PF07859"/>
    </source>
</evidence>
<proteinExistence type="predicted"/>
<dbReference type="Pfam" id="PF14832">
    <property type="entry name" value="Tautomerase_3"/>
    <property type="match status" value="1"/>
</dbReference>
<keyword evidence="1" id="KW-0378">Hydrolase</keyword>
<feature type="domain" description="Alpha/beta hydrolase fold-3" evidence="2">
    <location>
        <begin position="240"/>
        <end position="454"/>
    </location>
</feature>
<name>A0A9P8EGA7_AURME</name>
<dbReference type="Gene3D" id="3.40.50.1820">
    <property type="entry name" value="alpha/beta hydrolase"/>
    <property type="match status" value="1"/>
</dbReference>
<gene>
    <name evidence="4" type="ORF">KCU76_g9195</name>
</gene>
<dbReference type="SUPFAM" id="SSF55331">
    <property type="entry name" value="Tautomerase/MIF"/>
    <property type="match status" value="1"/>
</dbReference>
<dbReference type="PANTHER" id="PTHR48081:SF8">
    <property type="entry name" value="ALPHA_BETA HYDROLASE FOLD-3 DOMAIN-CONTAINING PROTEIN-RELATED"/>
    <property type="match status" value="1"/>
</dbReference>
<evidence type="ECO:0000313" key="5">
    <source>
        <dbReference type="Proteomes" id="UP000779574"/>
    </source>
</evidence>
<dbReference type="InterPro" id="IPR029058">
    <property type="entry name" value="AB_hydrolase_fold"/>
</dbReference>
<comment type="caution">
    <text evidence="4">The sequence shown here is derived from an EMBL/GenBank/DDBJ whole genome shotgun (WGS) entry which is preliminary data.</text>
</comment>
<dbReference type="InterPro" id="IPR028116">
    <property type="entry name" value="Cis-CaaD-like"/>
</dbReference>
<reference evidence="4" key="1">
    <citation type="journal article" date="2021" name="J Fungi (Basel)">
        <title>Virulence traits and population genomics of the black yeast Aureobasidium melanogenum.</title>
        <authorList>
            <person name="Cernosa A."/>
            <person name="Sun X."/>
            <person name="Gostincar C."/>
            <person name="Fang C."/>
            <person name="Gunde-Cimerman N."/>
            <person name="Song Z."/>
        </authorList>
    </citation>
    <scope>NUCLEOTIDE SEQUENCE</scope>
    <source>
        <strain evidence="4">EXF-9911</strain>
    </source>
</reference>
<evidence type="ECO:0000259" key="3">
    <source>
        <dbReference type="Pfam" id="PF14832"/>
    </source>
</evidence>
<organism evidence="4 5">
    <name type="scientific">Aureobasidium melanogenum</name>
    <name type="common">Aureobasidium pullulans var. melanogenum</name>
    <dbReference type="NCBI Taxonomy" id="46634"/>
    <lineage>
        <taxon>Eukaryota</taxon>
        <taxon>Fungi</taxon>
        <taxon>Dikarya</taxon>
        <taxon>Ascomycota</taxon>
        <taxon>Pezizomycotina</taxon>
        <taxon>Dothideomycetes</taxon>
        <taxon>Dothideomycetidae</taxon>
        <taxon>Dothideales</taxon>
        <taxon>Saccotheciaceae</taxon>
        <taxon>Aureobasidium</taxon>
    </lineage>
</organism>
<dbReference type="OrthoDB" id="408631at2759"/>
<dbReference type="Pfam" id="PF07859">
    <property type="entry name" value="Abhydrolase_3"/>
    <property type="match status" value="1"/>
</dbReference>
<dbReference type="AlphaFoldDB" id="A0A9P8EGA7"/>
<dbReference type="PANTHER" id="PTHR48081">
    <property type="entry name" value="AB HYDROLASE SUPERFAMILY PROTEIN C4A8.06C"/>
    <property type="match status" value="1"/>
</dbReference>
<dbReference type="Gene3D" id="3.30.429.10">
    <property type="entry name" value="Macrophage Migration Inhibitory Factor"/>
    <property type="match status" value="1"/>
</dbReference>
<dbReference type="InterPro" id="IPR050300">
    <property type="entry name" value="GDXG_lipolytic_enzyme"/>
</dbReference>
<protein>
    <submittedName>
        <fullName evidence="4">Lipase/esterase</fullName>
    </submittedName>
</protein>
<feature type="domain" description="Tautomerase cis-CaaD-like" evidence="3">
    <location>
        <begin position="1"/>
        <end position="130"/>
    </location>
</feature>
<dbReference type="Proteomes" id="UP000779574">
    <property type="component" value="Unassembled WGS sequence"/>
</dbReference>
<reference evidence="4" key="2">
    <citation type="submission" date="2021-08" db="EMBL/GenBank/DDBJ databases">
        <authorList>
            <person name="Gostincar C."/>
            <person name="Sun X."/>
            <person name="Song Z."/>
            <person name="Gunde-Cimerman N."/>
        </authorList>
    </citation>
    <scope>NUCLEOTIDE SEQUENCE</scope>
    <source>
        <strain evidence="4">EXF-9911</strain>
    </source>
</reference>
<dbReference type="InterPro" id="IPR014347">
    <property type="entry name" value="Tautomerase/MIF_sf"/>
</dbReference>
<dbReference type="InterPro" id="IPR013094">
    <property type="entry name" value="AB_hydrolase_3"/>
</dbReference>